<comment type="similarity">
    <text evidence="1">Belongs to the YciI family.</text>
</comment>
<dbReference type="EMBL" id="JAFKCV010000001">
    <property type="protein sequence ID" value="MBN7823854.1"/>
    <property type="molecule type" value="Genomic_DNA"/>
</dbReference>
<keyword evidence="4" id="KW-1185">Reference proteome</keyword>
<accession>A0A939DJU6</accession>
<dbReference type="Proteomes" id="UP000664654">
    <property type="component" value="Unassembled WGS sequence"/>
</dbReference>
<dbReference type="PANTHER" id="PTHR37828:SF1">
    <property type="entry name" value="YCII-RELATED DOMAIN-CONTAINING PROTEIN"/>
    <property type="match status" value="1"/>
</dbReference>
<evidence type="ECO:0000313" key="4">
    <source>
        <dbReference type="Proteomes" id="UP000664654"/>
    </source>
</evidence>
<dbReference type="Pfam" id="PF03795">
    <property type="entry name" value="YCII"/>
    <property type="match status" value="1"/>
</dbReference>
<name>A0A939DJU6_9ALTE</name>
<dbReference type="PANTHER" id="PTHR37828">
    <property type="entry name" value="GSR2449 PROTEIN"/>
    <property type="match status" value="1"/>
</dbReference>
<sequence length="95" mass="10756">MFVVVLTYRRPIEEVERHLAEHIDFLDAQYQAGVFVASGRRVPRTGGVILAISVDQVSLTQILDLDPFKREGIADYEIVEFVPNRTKPGLEALME</sequence>
<dbReference type="AlphaFoldDB" id="A0A939DJU6"/>
<organism evidence="3 4">
    <name type="scientific">Bowmanella dokdonensis</name>
    <dbReference type="NCBI Taxonomy" id="751969"/>
    <lineage>
        <taxon>Bacteria</taxon>
        <taxon>Pseudomonadati</taxon>
        <taxon>Pseudomonadota</taxon>
        <taxon>Gammaproteobacteria</taxon>
        <taxon>Alteromonadales</taxon>
        <taxon>Alteromonadaceae</taxon>
        <taxon>Bowmanella</taxon>
    </lineage>
</organism>
<evidence type="ECO:0000313" key="3">
    <source>
        <dbReference type="EMBL" id="MBN7823854.1"/>
    </source>
</evidence>
<dbReference type="InterPro" id="IPR005545">
    <property type="entry name" value="YCII"/>
</dbReference>
<evidence type="ECO:0000256" key="1">
    <source>
        <dbReference type="ARBA" id="ARBA00007689"/>
    </source>
</evidence>
<dbReference type="SUPFAM" id="SSF54909">
    <property type="entry name" value="Dimeric alpha+beta barrel"/>
    <property type="match status" value="1"/>
</dbReference>
<dbReference type="RefSeq" id="WP_206571961.1">
    <property type="nucleotide sequence ID" value="NZ_JAFKCV010000001.1"/>
</dbReference>
<evidence type="ECO:0000259" key="2">
    <source>
        <dbReference type="Pfam" id="PF03795"/>
    </source>
</evidence>
<feature type="domain" description="YCII-related" evidence="2">
    <location>
        <begin position="1"/>
        <end position="81"/>
    </location>
</feature>
<protein>
    <submittedName>
        <fullName evidence="3">GTP cyclohydrolase</fullName>
    </submittedName>
</protein>
<reference evidence="3" key="1">
    <citation type="submission" date="2021-03" db="EMBL/GenBank/DDBJ databases">
        <title>novel species isolated from a fishpond in China.</title>
        <authorList>
            <person name="Lu H."/>
            <person name="Cai Z."/>
        </authorList>
    </citation>
    <scope>NUCLEOTIDE SEQUENCE</scope>
    <source>
        <strain evidence="3">JCM 30855</strain>
    </source>
</reference>
<gene>
    <name evidence="3" type="ORF">J0A66_01330</name>
</gene>
<dbReference type="InterPro" id="IPR011008">
    <property type="entry name" value="Dimeric_a/b-barrel"/>
</dbReference>
<proteinExistence type="inferred from homology"/>
<comment type="caution">
    <text evidence="3">The sequence shown here is derived from an EMBL/GenBank/DDBJ whole genome shotgun (WGS) entry which is preliminary data.</text>
</comment>